<proteinExistence type="predicted"/>
<keyword evidence="2" id="KW-0732">Signal</keyword>
<gene>
    <name evidence="3" type="ORF">QBC47DRAFT_167336</name>
</gene>
<reference evidence="3" key="1">
    <citation type="submission" date="2023-06" db="EMBL/GenBank/DDBJ databases">
        <title>Genome-scale phylogeny and comparative genomics of the fungal order Sordariales.</title>
        <authorList>
            <consortium name="Lawrence Berkeley National Laboratory"/>
            <person name="Hensen N."/>
            <person name="Bonometti L."/>
            <person name="Westerberg I."/>
            <person name="Brannstrom I.O."/>
            <person name="Guillou S."/>
            <person name="Cros-Aarteil S."/>
            <person name="Calhoun S."/>
            <person name="Haridas S."/>
            <person name="Kuo A."/>
            <person name="Mondo S."/>
            <person name="Pangilinan J."/>
            <person name="Riley R."/>
            <person name="Labutti K."/>
            <person name="Andreopoulos B."/>
            <person name="Lipzen A."/>
            <person name="Chen C."/>
            <person name="Yanf M."/>
            <person name="Daum C."/>
            <person name="Ng V."/>
            <person name="Clum A."/>
            <person name="Steindorff A."/>
            <person name="Ohm R."/>
            <person name="Martin F."/>
            <person name="Silar P."/>
            <person name="Natvig D."/>
            <person name="Lalanne C."/>
            <person name="Gautier V."/>
            <person name="Ament-Velasquez S.L."/>
            <person name="Kruys A."/>
            <person name="Hutchinson M.I."/>
            <person name="Powell A.J."/>
            <person name="Barry K."/>
            <person name="Miller A.N."/>
            <person name="Grigoriev I.V."/>
            <person name="Debuchy R."/>
            <person name="Gladieux P."/>
            <person name="Thoren M.H."/>
            <person name="Johannesson H."/>
        </authorList>
    </citation>
    <scope>NUCLEOTIDE SEQUENCE</scope>
    <source>
        <strain evidence="3">PSN4</strain>
    </source>
</reference>
<keyword evidence="4" id="KW-1185">Reference proteome</keyword>
<evidence type="ECO:0000313" key="3">
    <source>
        <dbReference type="EMBL" id="KAK1757912.1"/>
    </source>
</evidence>
<evidence type="ECO:0000256" key="2">
    <source>
        <dbReference type="SAM" id="SignalP"/>
    </source>
</evidence>
<dbReference type="EMBL" id="MU839830">
    <property type="protein sequence ID" value="KAK1757912.1"/>
    <property type="molecule type" value="Genomic_DNA"/>
</dbReference>
<feature type="region of interest" description="Disordered" evidence="1">
    <location>
        <begin position="35"/>
        <end position="71"/>
    </location>
</feature>
<name>A0AAJ0BJC2_9PEZI</name>
<feature type="chain" id="PRO_5042469485" description="Secreted protein" evidence="2">
    <location>
        <begin position="32"/>
        <end position="111"/>
    </location>
</feature>
<dbReference type="AlphaFoldDB" id="A0AAJ0BJC2"/>
<evidence type="ECO:0008006" key="5">
    <source>
        <dbReference type="Google" id="ProtNLM"/>
    </source>
</evidence>
<feature type="signal peptide" evidence="2">
    <location>
        <begin position="1"/>
        <end position="31"/>
    </location>
</feature>
<evidence type="ECO:0000256" key="1">
    <source>
        <dbReference type="SAM" id="MobiDB-lite"/>
    </source>
</evidence>
<feature type="compositionally biased region" description="Low complexity" evidence="1">
    <location>
        <begin position="40"/>
        <end position="53"/>
    </location>
</feature>
<accession>A0AAJ0BJC2</accession>
<dbReference type="Proteomes" id="UP001239445">
    <property type="component" value="Unassembled WGS sequence"/>
</dbReference>
<organism evidence="3 4">
    <name type="scientific">Echria macrotheca</name>
    <dbReference type="NCBI Taxonomy" id="438768"/>
    <lineage>
        <taxon>Eukaryota</taxon>
        <taxon>Fungi</taxon>
        <taxon>Dikarya</taxon>
        <taxon>Ascomycota</taxon>
        <taxon>Pezizomycotina</taxon>
        <taxon>Sordariomycetes</taxon>
        <taxon>Sordariomycetidae</taxon>
        <taxon>Sordariales</taxon>
        <taxon>Schizotheciaceae</taxon>
        <taxon>Echria</taxon>
    </lineage>
</organism>
<evidence type="ECO:0000313" key="4">
    <source>
        <dbReference type="Proteomes" id="UP001239445"/>
    </source>
</evidence>
<comment type="caution">
    <text evidence="3">The sequence shown here is derived from an EMBL/GenBank/DDBJ whole genome shotgun (WGS) entry which is preliminary data.</text>
</comment>
<sequence length="111" mass="12096">MQIPLLIGRIKWLIFHIISLFGRFGSSPSSAEVERATSLRGSPSRGSPGVVRGKTTIAAESAVSPDNASRKGFDRCRRVCRADRTVSRTAARTTLWQRVSRARTGMSPAPL</sequence>
<protein>
    <recommendedName>
        <fullName evidence="5">Secreted protein</fullName>
    </recommendedName>
</protein>